<dbReference type="Gene3D" id="3.40.50.720">
    <property type="entry name" value="NAD(P)-binding Rossmann-like Domain"/>
    <property type="match status" value="1"/>
</dbReference>
<protein>
    <recommendedName>
        <fullName evidence="3">Nucleoside-diphosphate-sugar epimerase</fullName>
    </recommendedName>
</protein>
<dbReference type="RefSeq" id="WP_345355806.1">
    <property type="nucleotide sequence ID" value="NZ_BAABII010000002.1"/>
</dbReference>
<dbReference type="PANTHER" id="PTHR48079:SF6">
    <property type="entry name" value="NAD(P)-BINDING DOMAIN-CONTAINING PROTEIN-RELATED"/>
    <property type="match status" value="1"/>
</dbReference>
<keyword evidence="2" id="KW-1185">Reference proteome</keyword>
<evidence type="ECO:0000313" key="2">
    <source>
        <dbReference type="Proteomes" id="UP001564626"/>
    </source>
</evidence>
<evidence type="ECO:0008006" key="3">
    <source>
        <dbReference type="Google" id="ProtNLM"/>
    </source>
</evidence>
<comment type="caution">
    <text evidence="1">The sequence shown here is derived from an EMBL/GenBank/DDBJ whole genome shotgun (WGS) entry which is preliminary data.</text>
</comment>
<dbReference type="InterPro" id="IPR051783">
    <property type="entry name" value="NAD(P)-dependent_oxidoreduct"/>
</dbReference>
<sequence>MNHEATTSGTAVLAGCGDLGGRVGVRLAASGYRVLGLRRRPDRIPAPIEGRAVDLGREVPRLPADTGVLVVALTPGERTEQGYRDTFVAGLRNLLDAVDGLPAPPRTLFVSSTAVHGTADGSWIDERTPADPPTATAAVLREAEELLHERLPTASAVRLGGLYGAGRGPLLTSVAERTATLPRTPVFINRIHRDDAAAALAHLSTRATPPAPLYLGVDDEPCERGEVLRFLADELGVEHPPVADDEQPRGQGKRCRNDRLRETGFEFQYPTYREGYRAVLS</sequence>
<reference evidence="1 2" key="1">
    <citation type="submission" date="2024-08" db="EMBL/GenBank/DDBJ databases">
        <title>Genome mining of Saccharopolyspora cebuensis PGLac3 from Nigerian medicinal plant.</title>
        <authorList>
            <person name="Ezeobiora C.E."/>
            <person name="Igbokwe N.H."/>
            <person name="Amin D.H."/>
            <person name="Mendie U.E."/>
        </authorList>
    </citation>
    <scope>NUCLEOTIDE SEQUENCE [LARGE SCALE GENOMIC DNA]</scope>
    <source>
        <strain evidence="1 2">PGLac3</strain>
    </source>
</reference>
<proteinExistence type="predicted"/>
<gene>
    <name evidence="1" type="ORF">AB8O55_03115</name>
</gene>
<name>A0ABV4CBP1_9PSEU</name>
<accession>A0ABV4CBP1</accession>
<dbReference type="PANTHER" id="PTHR48079">
    <property type="entry name" value="PROTEIN YEEZ"/>
    <property type="match status" value="1"/>
</dbReference>
<dbReference type="Proteomes" id="UP001564626">
    <property type="component" value="Unassembled WGS sequence"/>
</dbReference>
<evidence type="ECO:0000313" key="1">
    <source>
        <dbReference type="EMBL" id="MEY8038376.1"/>
    </source>
</evidence>
<dbReference type="InterPro" id="IPR036291">
    <property type="entry name" value="NAD(P)-bd_dom_sf"/>
</dbReference>
<dbReference type="SUPFAM" id="SSF51735">
    <property type="entry name" value="NAD(P)-binding Rossmann-fold domains"/>
    <property type="match status" value="1"/>
</dbReference>
<dbReference type="EMBL" id="JBGEHV010000003">
    <property type="protein sequence ID" value="MEY8038376.1"/>
    <property type="molecule type" value="Genomic_DNA"/>
</dbReference>
<organism evidence="1 2">
    <name type="scientific">Saccharopolyspora cebuensis</name>
    <dbReference type="NCBI Taxonomy" id="418759"/>
    <lineage>
        <taxon>Bacteria</taxon>
        <taxon>Bacillati</taxon>
        <taxon>Actinomycetota</taxon>
        <taxon>Actinomycetes</taxon>
        <taxon>Pseudonocardiales</taxon>
        <taxon>Pseudonocardiaceae</taxon>
        <taxon>Saccharopolyspora</taxon>
    </lineage>
</organism>